<dbReference type="PANTHER" id="PTHR36836">
    <property type="entry name" value="COLANIC ACID BIOSYNTHESIS PROTEIN WCAK"/>
    <property type="match status" value="1"/>
</dbReference>
<dbReference type="GO" id="GO:0016740">
    <property type="term" value="F:transferase activity"/>
    <property type="evidence" value="ECO:0007669"/>
    <property type="project" value="UniProtKB-KW"/>
</dbReference>
<protein>
    <submittedName>
        <fullName evidence="2">Polysaccharide pyruvyl transferase</fullName>
    </submittedName>
</protein>
<dbReference type="PANTHER" id="PTHR36836:SF1">
    <property type="entry name" value="COLANIC ACID BIOSYNTHESIS PROTEIN WCAK"/>
    <property type="match status" value="1"/>
</dbReference>
<evidence type="ECO:0000259" key="1">
    <source>
        <dbReference type="Pfam" id="PF04230"/>
    </source>
</evidence>
<reference evidence="2 3" key="1">
    <citation type="submission" date="2018-09" db="EMBL/GenBank/DDBJ databases">
        <title>YIM 75507 draft genome.</title>
        <authorList>
            <person name="Tang S."/>
            <person name="Feng Y."/>
        </authorList>
    </citation>
    <scope>NUCLEOTIDE SEQUENCE [LARGE SCALE GENOMIC DNA]</scope>
    <source>
        <strain evidence="2 3">YIM 75507</strain>
    </source>
</reference>
<keyword evidence="2" id="KW-0808">Transferase</keyword>
<dbReference type="OrthoDB" id="3199616at2"/>
<dbReference type="InterPro" id="IPR007345">
    <property type="entry name" value="Polysacch_pyruvyl_Trfase"/>
</dbReference>
<feature type="domain" description="Polysaccharide pyruvyl transferase" evidence="1">
    <location>
        <begin position="20"/>
        <end position="303"/>
    </location>
</feature>
<name>A0A3A4AGQ0_9ACTN</name>
<dbReference type="Proteomes" id="UP000265768">
    <property type="component" value="Unassembled WGS sequence"/>
</dbReference>
<organism evidence="2 3">
    <name type="scientific">Bailinhaonella thermotolerans</name>
    <dbReference type="NCBI Taxonomy" id="1070861"/>
    <lineage>
        <taxon>Bacteria</taxon>
        <taxon>Bacillati</taxon>
        <taxon>Actinomycetota</taxon>
        <taxon>Actinomycetes</taxon>
        <taxon>Streptosporangiales</taxon>
        <taxon>Streptosporangiaceae</taxon>
        <taxon>Bailinhaonella</taxon>
    </lineage>
</organism>
<evidence type="ECO:0000313" key="3">
    <source>
        <dbReference type="Proteomes" id="UP000265768"/>
    </source>
</evidence>
<comment type="caution">
    <text evidence="2">The sequence shown here is derived from an EMBL/GenBank/DDBJ whole genome shotgun (WGS) entry which is preliminary data.</text>
</comment>
<dbReference type="EMBL" id="QZEY01000014">
    <property type="protein sequence ID" value="RJL24863.1"/>
    <property type="molecule type" value="Genomic_DNA"/>
</dbReference>
<dbReference type="Pfam" id="PF04230">
    <property type="entry name" value="PS_pyruv_trans"/>
    <property type="match status" value="1"/>
</dbReference>
<keyword evidence="3" id="KW-1185">Reference proteome</keyword>
<evidence type="ECO:0000313" key="2">
    <source>
        <dbReference type="EMBL" id="RJL24863.1"/>
    </source>
</evidence>
<gene>
    <name evidence="2" type="ORF">D5H75_28905</name>
</gene>
<accession>A0A3A4AGQ0</accession>
<proteinExistence type="predicted"/>
<sequence>MGIGGNTFTVGVLGSYGGLNVGDEAILSCVLDCVRHRTPEAKVVVFSRNPEHTRVSHSVSAVVPWQGVSRDRTLAEVRELDLLMLGGGGVLFDQDARLYARVVRTAQDSGVPTFAYAIGVGPLSEPEDRNAAREAVEEMTDVVVRDEESKLVLEDVGVNRPVTVTADPALLLKAQPFTTEMLAREGVVKSGPLVGLSVREPGRAAQNLDEDSYHSLIAEMADFLVNRLDANLLFVPMERDDIRHSHAVMSHMSSPERGRVLNERYSPGQILGLMRHLDMVVGMRLHFLIFATLTGVPLLPLPYAGKVFDFARAVGAPTLTGVARQEVGPLLAEADRLWDERPERSRMLLAQAEELKRRAHETCERYAALARRIASGGGHDAGAERP</sequence>
<dbReference type="AlphaFoldDB" id="A0A3A4AGQ0"/>